<evidence type="ECO:0000256" key="3">
    <source>
        <dbReference type="ARBA" id="ARBA00023235"/>
    </source>
</evidence>
<evidence type="ECO:0000256" key="5">
    <source>
        <dbReference type="RuleBase" id="RU003915"/>
    </source>
</evidence>
<accession>A0ABV5D2K3</accession>
<evidence type="ECO:0000313" key="9">
    <source>
        <dbReference type="EMBL" id="MFB6398481.1"/>
    </source>
</evidence>
<evidence type="ECO:0000256" key="7">
    <source>
        <dbReference type="SAM" id="Phobius"/>
    </source>
</evidence>
<keyword evidence="7" id="KW-1133">Transmembrane helix</keyword>
<comment type="caution">
    <text evidence="9">The sequence shown here is derived from an EMBL/GenBank/DDBJ whole genome shotgun (WGS) entry which is preliminary data.</text>
</comment>
<dbReference type="RefSeq" id="WP_357538046.1">
    <property type="nucleotide sequence ID" value="NZ_JBCGDC010000255.1"/>
</dbReference>
<comment type="catalytic activity">
    <reaction evidence="1 4 5">
        <text>[protein]-peptidylproline (omega=180) = [protein]-peptidylproline (omega=0)</text>
        <dbReference type="Rhea" id="RHEA:16237"/>
        <dbReference type="Rhea" id="RHEA-COMP:10747"/>
        <dbReference type="Rhea" id="RHEA-COMP:10748"/>
        <dbReference type="ChEBI" id="CHEBI:83833"/>
        <dbReference type="ChEBI" id="CHEBI:83834"/>
        <dbReference type="EC" id="5.2.1.8"/>
    </reaction>
</comment>
<dbReference type="PROSITE" id="PS50059">
    <property type="entry name" value="FKBP_PPIASE"/>
    <property type="match status" value="1"/>
</dbReference>
<dbReference type="InterPro" id="IPR044609">
    <property type="entry name" value="FKBP2/11"/>
</dbReference>
<keyword evidence="2 4" id="KW-0697">Rotamase</keyword>
<keyword evidence="7" id="KW-0472">Membrane</keyword>
<protein>
    <recommendedName>
        <fullName evidence="5">Peptidyl-prolyl cis-trans isomerase</fullName>
        <ecNumber evidence="5">5.2.1.8</ecNumber>
    </recommendedName>
</protein>
<dbReference type="InterPro" id="IPR046357">
    <property type="entry name" value="PPIase_dom_sf"/>
</dbReference>
<dbReference type="Gene3D" id="3.10.50.40">
    <property type="match status" value="1"/>
</dbReference>
<dbReference type="EC" id="5.2.1.8" evidence="5"/>
<dbReference type="SUPFAM" id="SSF54534">
    <property type="entry name" value="FKBP-like"/>
    <property type="match status" value="1"/>
</dbReference>
<name>A0ABV5D2K3_9ACTN</name>
<evidence type="ECO:0000256" key="2">
    <source>
        <dbReference type="ARBA" id="ARBA00023110"/>
    </source>
</evidence>
<evidence type="ECO:0000259" key="8">
    <source>
        <dbReference type="PROSITE" id="PS50059"/>
    </source>
</evidence>
<evidence type="ECO:0000256" key="1">
    <source>
        <dbReference type="ARBA" id="ARBA00000971"/>
    </source>
</evidence>
<reference evidence="9 10" key="1">
    <citation type="submission" date="2024-04" db="EMBL/GenBank/DDBJ databases">
        <title>Polymorphospora sp. isolated from Baiyangdian Lake in Xiong'an New Area.</title>
        <authorList>
            <person name="Zhang X."/>
            <person name="Liu J."/>
        </authorList>
    </citation>
    <scope>NUCLEOTIDE SEQUENCE [LARGE SCALE GENOMIC DNA]</scope>
    <source>
        <strain evidence="9 10">2-325</strain>
    </source>
</reference>
<feature type="region of interest" description="Disordered" evidence="6">
    <location>
        <begin position="73"/>
        <end position="113"/>
    </location>
</feature>
<sequence>MSDRVQNRPRFEPPEGRTLTKPEKRALAKEAKAKAVAAQKRRQAILGGVAGLAVMAVIVGAFFLLRPGDDDTGTASLPSPGASAPGSQAGDPPAGPPTEAPFPPLPEGADPALGTKPTVTAGTGELTELKVTPIIEGTGPAAANGQTITVNYVGVFYGSGEEFDASWNSSRPFSFQLGAGGVIPGWDQGLVGVKVGSRVQLDLPTALAYGENPRQGAPEGPLRFVVDVLGAQQ</sequence>
<dbReference type="Proteomes" id="UP001582793">
    <property type="component" value="Unassembled WGS sequence"/>
</dbReference>
<dbReference type="GO" id="GO:0003755">
    <property type="term" value="F:peptidyl-prolyl cis-trans isomerase activity"/>
    <property type="evidence" value="ECO:0007669"/>
    <property type="project" value="UniProtKB-EC"/>
</dbReference>
<dbReference type="PANTHER" id="PTHR45779">
    <property type="entry name" value="PEPTIDYLPROLYL ISOMERASE"/>
    <property type="match status" value="1"/>
</dbReference>
<comment type="similarity">
    <text evidence="5">Belongs to the FKBP-type PPIase family.</text>
</comment>
<feature type="region of interest" description="Disordered" evidence="6">
    <location>
        <begin position="1"/>
        <end position="27"/>
    </location>
</feature>
<evidence type="ECO:0000313" key="10">
    <source>
        <dbReference type="Proteomes" id="UP001582793"/>
    </source>
</evidence>
<proteinExistence type="inferred from homology"/>
<keyword evidence="3 4" id="KW-0413">Isomerase</keyword>
<dbReference type="Pfam" id="PF00254">
    <property type="entry name" value="FKBP_C"/>
    <property type="match status" value="1"/>
</dbReference>
<gene>
    <name evidence="9" type="ORF">AAFH96_36225</name>
</gene>
<feature type="compositionally biased region" description="Pro residues" evidence="6">
    <location>
        <begin position="93"/>
        <end position="106"/>
    </location>
</feature>
<dbReference type="PANTHER" id="PTHR45779:SF7">
    <property type="entry name" value="PEPTIDYLPROLYL ISOMERASE"/>
    <property type="match status" value="1"/>
</dbReference>
<evidence type="ECO:0000256" key="6">
    <source>
        <dbReference type="SAM" id="MobiDB-lite"/>
    </source>
</evidence>
<evidence type="ECO:0000256" key="4">
    <source>
        <dbReference type="PROSITE-ProRule" id="PRU00277"/>
    </source>
</evidence>
<feature type="domain" description="PPIase FKBP-type" evidence="8">
    <location>
        <begin position="145"/>
        <end position="232"/>
    </location>
</feature>
<organism evidence="9 10">
    <name type="scientific">Polymorphospora lycopeni</name>
    <dbReference type="NCBI Taxonomy" id="3140240"/>
    <lineage>
        <taxon>Bacteria</taxon>
        <taxon>Bacillati</taxon>
        <taxon>Actinomycetota</taxon>
        <taxon>Actinomycetes</taxon>
        <taxon>Micromonosporales</taxon>
        <taxon>Micromonosporaceae</taxon>
        <taxon>Polymorphospora</taxon>
    </lineage>
</organism>
<keyword evidence="10" id="KW-1185">Reference proteome</keyword>
<feature type="compositionally biased region" description="Low complexity" evidence="6">
    <location>
        <begin position="73"/>
        <end position="92"/>
    </location>
</feature>
<keyword evidence="7" id="KW-0812">Transmembrane</keyword>
<feature type="transmembrane region" description="Helical" evidence="7">
    <location>
        <begin position="44"/>
        <end position="65"/>
    </location>
</feature>
<dbReference type="EMBL" id="JBCGDC010000255">
    <property type="protein sequence ID" value="MFB6398481.1"/>
    <property type="molecule type" value="Genomic_DNA"/>
</dbReference>
<dbReference type="InterPro" id="IPR001179">
    <property type="entry name" value="PPIase_FKBP_dom"/>
</dbReference>